<evidence type="ECO:0000313" key="1">
    <source>
        <dbReference type="EMBL" id="KQK22328.1"/>
    </source>
</evidence>
<accession>A0A0Q3HHU5</accession>
<dbReference type="EMBL" id="CM000880">
    <property type="protein sequence ID" value="PNT77663.1"/>
    <property type="molecule type" value="Genomic_DNA"/>
</dbReference>
<protein>
    <submittedName>
        <fullName evidence="1 2">Uncharacterized protein</fullName>
    </submittedName>
</protein>
<dbReference type="EnsemblPlants" id="PNT77663">
    <property type="protein sequence ID" value="PNT77663"/>
    <property type="gene ID" value="BRADI_1g66533v3"/>
</dbReference>
<dbReference type="Gramene" id="KQK22328">
    <property type="protein sequence ID" value="KQK22328"/>
    <property type="gene ID" value="BRADI_1g66533v3"/>
</dbReference>
<evidence type="ECO:0000313" key="2">
    <source>
        <dbReference type="EnsemblPlants" id="KQK22328"/>
    </source>
</evidence>
<dbReference type="InParanoid" id="A0A0Q3HHU5"/>
<dbReference type="EnsemblPlants" id="KQK22328">
    <property type="protein sequence ID" value="KQK22328"/>
    <property type="gene ID" value="BRADI_1g66533v3"/>
</dbReference>
<reference evidence="1" key="2">
    <citation type="submission" date="2017-06" db="EMBL/GenBank/DDBJ databases">
        <title>WGS assembly of Brachypodium distachyon.</title>
        <authorList>
            <consortium name="The International Brachypodium Initiative"/>
            <person name="Lucas S."/>
            <person name="Harmon-Smith M."/>
            <person name="Lail K."/>
            <person name="Tice H."/>
            <person name="Grimwood J."/>
            <person name="Bruce D."/>
            <person name="Barry K."/>
            <person name="Shu S."/>
            <person name="Lindquist E."/>
            <person name="Wang M."/>
            <person name="Pitluck S."/>
            <person name="Vogel J.P."/>
            <person name="Garvin D.F."/>
            <person name="Mockler T.C."/>
            <person name="Schmutz J."/>
            <person name="Rokhsar D."/>
            <person name="Bevan M.W."/>
        </authorList>
    </citation>
    <scope>NUCLEOTIDE SEQUENCE</scope>
    <source>
        <strain evidence="1">Bd21</strain>
    </source>
</reference>
<dbReference type="EMBL" id="CM000880">
    <property type="protein sequence ID" value="KQK22328.1"/>
    <property type="molecule type" value="Genomic_DNA"/>
</dbReference>
<sequence length="146" mass="15407">MGEAMGCAAAEARTKAMPLLHRGGKEEGRAAAPLSPRLVAAPLPAVPEPRDFPATVTANMLRRHGGEDESRAAEPLSPRAVAAPLLVAPEPRGLPATAMANMLVSEMQLPPLLDHLLAAPHLTMAKVTERQCPSQIFETRTRGLVA</sequence>
<dbReference type="Gramene" id="PNT77663">
    <property type="protein sequence ID" value="PNT77663"/>
    <property type="gene ID" value="BRADI_1g66533v3"/>
</dbReference>
<name>A0A0Q3HHU5_BRADI</name>
<evidence type="ECO:0000313" key="3">
    <source>
        <dbReference type="Proteomes" id="UP000008810"/>
    </source>
</evidence>
<gene>
    <name evidence="1" type="ORF">BRADI_1g66533v3</name>
</gene>
<reference evidence="1 2" key="1">
    <citation type="journal article" date="2010" name="Nature">
        <title>Genome sequencing and analysis of the model grass Brachypodium distachyon.</title>
        <authorList>
            <consortium name="International Brachypodium Initiative"/>
        </authorList>
    </citation>
    <scope>NUCLEOTIDE SEQUENCE [LARGE SCALE GENOMIC DNA]</scope>
    <source>
        <strain evidence="1 2">Bd21</strain>
    </source>
</reference>
<organism evidence="1">
    <name type="scientific">Brachypodium distachyon</name>
    <name type="common">Purple false brome</name>
    <name type="synonym">Trachynia distachya</name>
    <dbReference type="NCBI Taxonomy" id="15368"/>
    <lineage>
        <taxon>Eukaryota</taxon>
        <taxon>Viridiplantae</taxon>
        <taxon>Streptophyta</taxon>
        <taxon>Embryophyta</taxon>
        <taxon>Tracheophyta</taxon>
        <taxon>Spermatophyta</taxon>
        <taxon>Magnoliopsida</taxon>
        <taxon>Liliopsida</taxon>
        <taxon>Poales</taxon>
        <taxon>Poaceae</taxon>
        <taxon>BOP clade</taxon>
        <taxon>Pooideae</taxon>
        <taxon>Stipodae</taxon>
        <taxon>Brachypodieae</taxon>
        <taxon>Brachypodium</taxon>
    </lineage>
</organism>
<dbReference type="AlphaFoldDB" id="A0A0Q3HHU5"/>
<keyword evidence="3" id="KW-1185">Reference proteome</keyword>
<reference evidence="2" key="3">
    <citation type="submission" date="2018-08" db="UniProtKB">
        <authorList>
            <consortium name="EnsemblPlants"/>
        </authorList>
    </citation>
    <scope>IDENTIFICATION</scope>
    <source>
        <strain evidence="2">cv. Bd21</strain>
    </source>
</reference>
<proteinExistence type="predicted"/>
<dbReference type="Proteomes" id="UP000008810">
    <property type="component" value="Chromosome 1"/>
</dbReference>